<dbReference type="InterPro" id="IPR003680">
    <property type="entry name" value="Flavodoxin_fold"/>
</dbReference>
<evidence type="ECO:0000256" key="6">
    <source>
        <dbReference type="HAMAP-Rule" id="MF_01216"/>
    </source>
</evidence>
<comment type="cofactor">
    <cofactor evidence="6">
        <name>FMN</name>
        <dbReference type="ChEBI" id="CHEBI:58210"/>
    </cofactor>
    <text evidence="6">Binds 1 FMN per subunit.</text>
</comment>
<comment type="catalytic activity">
    <reaction evidence="5">
        <text>N,N-dimethyl-1,4-phenylenediamine + anthranilate + 2 NAD(+) = 2-(4-dimethylaminophenyl)diazenylbenzoate + 2 NADH + 2 H(+)</text>
        <dbReference type="Rhea" id="RHEA:55872"/>
        <dbReference type="ChEBI" id="CHEBI:15378"/>
        <dbReference type="ChEBI" id="CHEBI:15783"/>
        <dbReference type="ChEBI" id="CHEBI:16567"/>
        <dbReference type="ChEBI" id="CHEBI:57540"/>
        <dbReference type="ChEBI" id="CHEBI:57945"/>
        <dbReference type="ChEBI" id="CHEBI:71579"/>
        <dbReference type="EC" id="1.7.1.17"/>
    </reaction>
    <physiologicalReaction direction="right-to-left" evidence="5">
        <dbReference type="Rhea" id="RHEA:55874"/>
    </physiologicalReaction>
</comment>
<evidence type="ECO:0000256" key="3">
    <source>
        <dbReference type="ARBA" id="ARBA00023002"/>
    </source>
</evidence>
<dbReference type="HAMAP" id="MF_01216">
    <property type="entry name" value="Azoreductase_type1"/>
    <property type="match status" value="1"/>
</dbReference>
<comment type="function">
    <text evidence="6">Quinone reductase that provides resistance to thiol-specific stress caused by electrophilic quinones.</text>
</comment>
<reference evidence="9" key="1">
    <citation type="submission" date="2016-10" db="EMBL/GenBank/DDBJ databases">
        <authorList>
            <person name="Varghese N."/>
            <person name="Submissions S."/>
        </authorList>
    </citation>
    <scope>NUCLEOTIDE SEQUENCE [LARGE SCALE GENOMIC DNA]</scope>
    <source>
        <strain evidence="9">JCM 2783</strain>
    </source>
</reference>
<feature type="binding site" evidence="6">
    <location>
        <begin position="96"/>
        <end position="99"/>
    </location>
    <ligand>
        <name>FMN</name>
        <dbReference type="ChEBI" id="CHEBI:58210"/>
    </ligand>
</feature>
<dbReference type="PANTHER" id="PTHR43741">
    <property type="entry name" value="FMN-DEPENDENT NADH-AZOREDUCTASE 1"/>
    <property type="match status" value="1"/>
</dbReference>
<dbReference type="InterPro" id="IPR023048">
    <property type="entry name" value="NADH:quinone_OxRdtase_FMN_depd"/>
</dbReference>
<protein>
    <recommendedName>
        <fullName evidence="6">FMN dependent NADH:quinone oxidoreductase</fullName>
        <ecNumber evidence="6">1.6.5.-</ecNumber>
    </recommendedName>
    <alternativeName>
        <fullName evidence="6">Azo-dye reductase</fullName>
    </alternativeName>
    <alternativeName>
        <fullName evidence="6">FMN-dependent NADH-azo compound oxidoreductase</fullName>
    </alternativeName>
    <alternativeName>
        <fullName evidence="6">FMN-dependent NADH-azoreductase</fullName>
        <ecNumber evidence="6">1.7.1.17</ecNumber>
    </alternativeName>
</protein>
<evidence type="ECO:0000256" key="5">
    <source>
        <dbReference type="ARBA" id="ARBA00048542"/>
    </source>
</evidence>
<dbReference type="EMBL" id="FOMO01000002">
    <property type="protein sequence ID" value="SFD56700.1"/>
    <property type="molecule type" value="Genomic_DNA"/>
</dbReference>
<dbReference type="Proteomes" id="UP000243950">
    <property type="component" value="Unassembled WGS sequence"/>
</dbReference>
<feature type="binding site" evidence="6">
    <location>
        <position position="9"/>
    </location>
    <ligand>
        <name>FMN</name>
        <dbReference type="ChEBI" id="CHEBI:58210"/>
    </ligand>
</feature>
<name>A0A1I1TMJ3_PSEOC</name>
<comment type="subunit">
    <text evidence="6">Homodimer.</text>
</comment>
<feature type="domain" description="Flavodoxin-like fold" evidence="7">
    <location>
        <begin position="1"/>
        <end position="198"/>
    </location>
</feature>
<keyword evidence="4 6" id="KW-0520">NAD</keyword>
<dbReference type="GO" id="GO:0016655">
    <property type="term" value="F:oxidoreductase activity, acting on NAD(P)H, quinone or similar compound as acceptor"/>
    <property type="evidence" value="ECO:0007669"/>
    <property type="project" value="InterPro"/>
</dbReference>
<dbReference type="EC" id="1.6.5.-" evidence="6"/>
<dbReference type="GO" id="GO:0016652">
    <property type="term" value="F:oxidoreductase activity, acting on NAD(P)H as acceptor"/>
    <property type="evidence" value="ECO:0007669"/>
    <property type="project" value="UniProtKB-UniRule"/>
</dbReference>
<evidence type="ECO:0000313" key="9">
    <source>
        <dbReference type="Proteomes" id="UP000243950"/>
    </source>
</evidence>
<evidence type="ECO:0000313" key="8">
    <source>
        <dbReference type="EMBL" id="SFD56700.1"/>
    </source>
</evidence>
<comment type="function">
    <text evidence="6">Also exhibits azoreductase activity. Catalyzes the reductive cleavage of the azo bond in aromatic azo compounds to the corresponding amines.</text>
</comment>
<evidence type="ECO:0000256" key="1">
    <source>
        <dbReference type="ARBA" id="ARBA00022630"/>
    </source>
</evidence>
<dbReference type="GO" id="GO:0010181">
    <property type="term" value="F:FMN binding"/>
    <property type="evidence" value="ECO:0007669"/>
    <property type="project" value="UniProtKB-UniRule"/>
</dbReference>
<dbReference type="EC" id="1.7.1.17" evidence="6"/>
<dbReference type="SUPFAM" id="SSF52218">
    <property type="entry name" value="Flavoproteins"/>
    <property type="match status" value="1"/>
</dbReference>
<sequence>MKILHVDSSISGDRSLSKELSAIAVANLRAIYPDAEVLYRDLVENPINHLTGPIFAGFEGGELADADEALQQEHRLSEQLVDEFLASNILVIGAPMYNFSIASQLKVWLDRIAQVGRTFSYTEHGTVGLAGGKCVIVVSVCGGFYSHGPMAPMDFQEPYLQSFFKFLGITDVRFVRAEGALKGELERSEGIKVAKAALSRVY</sequence>
<comment type="caution">
    <text evidence="6">Lacks conserved residue(s) required for the propagation of feature annotation.</text>
</comment>
<evidence type="ECO:0000259" key="7">
    <source>
        <dbReference type="Pfam" id="PF02525"/>
    </source>
</evidence>
<gene>
    <name evidence="6" type="primary">azoR</name>
    <name evidence="8" type="ORF">SAMN05216372_102465</name>
</gene>
<dbReference type="InterPro" id="IPR029039">
    <property type="entry name" value="Flavoprotein-like_sf"/>
</dbReference>
<dbReference type="RefSeq" id="WP_093502035.1">
    <property type="nucleotide sequence ID" value="NZ_BSSG01000002.1"/>
</dbReference>
<organism evidence="8 9">
    <name type="scientific">Pseudomonas straminea</name>
    <dbReference type="NCBI Taxonomy" id="47882"/>
    <lineage>
        <taxon>Bacteria</taxon>
        <taxon>Pseudomonadati</taxon>
        <taxon>Pseudomonadota</taxon>
        <taxon>Gammaproteobacteria</taxon>
        <taxon>Pseudomonadales</taxon>
        <taxon>Pseudomonadaceae</taxon>
        <taxon>Phytopseudomonas</taxon>
    </lineage>
</organism>
<keyword evidence="1 6" id="KW-0285">Flavoprotein</keyword>
<accession>A0A1I1TMJ3</accession>
<keyword evidence="2 6" id="KW-0288">FMN</keyword>
<dbReference type="AlphaFoldDB" id="A0A1I1TMJ3"/>
<keyword evidence="3 6" id="KW-0560">Oxidoreductase</keyword>
<keyword evidence="9" id="KW-1185">Reference proteome</keyword>
<dbReference type="PANTHER" id="PTHR43741:SF4">
    <property type="entry name" value="FMN-DEPENDENT NADH:QUINONE OXIDOREDUCTASE"/>
    <property type="match status" value="1"/>
</dbReference>
<dbReference type="InterPro" id="IPR050104">
    <property type="entry name" value="FMN-dep_NADH:Q_OxRdtase_AzoR1"/>
</dbReference>
<comment type="similarity">
    <text evidence="6">Belongs to the azoreductase type 1 family.</text>
</comment>
<dbReference type="GO" id="GO:0009055">
    <property type="term" value="F:electron transfer activity"/>
    <property type="evidence" value="ECO:0007669"/>
    <property type="project" value="UniProtKB-UniRule"/>
</dbReference>
<evidence type="ECO:0000256" key="4">
    <source>
        <dbReference type="ARBA" id="ARBA00023027"/>
    </source>
</evidence>
<proteinExistence type="inferred from homology"/>
<comment type="catalytic activity">
    <reaction evidence="6">
        <text>2 a quinone + NADH + H(+) = 2 a 1,4-benzosemiquinone + NAD(+)</text>
        <dbReference type="Rhea" id="RHEA:65952"/>
        <dbReference type="ChEBI" id="CHEBI:15378"/>
        <dbReference type="ChEBI" id="CHEBI:57540"/>
        <dbReference type="ChEBI" id="CHEBI:57945"/>
        <dbReference type="ChEBI" id="CHEBI:132124"/>
        <dbReference type="ChEBI" id="CHEBI:134225"/>
    </reaction>
</comment>
<dbReference type="Pfam" id="PF02525">
    <property type="entry name" value="Flavodoxin_2"/>
    <property type="match status" value="1"/>
</dbReference>
<dbReference type="Gene3D" id="3.40.50.360">
    <property type="match status" value="1"/>
</dbReference>
<evidence type="ECO:0000256" key="2">
    <source>
        <dbReference type="ARBA" id="ARBA00022643"/>
    </source>
</evidence>
<feature type="binding site" evidence="6">
    <location>
        <begin position="15"/>
        <end position="17"/>
    </location>
    <ligand>
        <name>FMN</name>
        <dbReference type="ChEBI" id="CHEBI:58210"/>
    </ligand>
</feature>